<reference evidence="1 2" key="1">
    <citation type="journal article" date="2016" name="Nat. Commun.">
        <title>Thousands of microbial genomes shed light on interconnected biogeochemical processes in an aquifer system.</title>
        <authorList>
            <person name="Anantharaman K."/>
            <person name="Brown C.T."/>
            <person name="Hug L.A."/>
            <person name="Sharon I."/>
            <person name="Castelle C.J."/>
            <person name="Probst A.J."/>
            <person name="Thomas B.C."/>
            <person name="Singh A."/>
            <person name="Wilkins M.J."/>
            <person name="Karaoz U."/>
            <person name="Brodie E.L."/>
            <person name="Williams K.H."/>
            <person name="Hubbard S.S."/>
            <person name="Banfield J.F."/>
        </authorList>
    </citation>
    <scope>NUCLEOTIDE SEQUENCE [LARGE SCALE GENOMIC DNA]</scope>
</reference>
<dbReference type="AlphaFoldDB" id="A0A1F6BYC3"/>
<comment type="caution">
    <text evidence="1">The sequence shown here is derived from an EMBL/GenBank/DDBJ whole genome shotgun (WGS) entry which is preliminary data.</text>
</comment>
<sequence>MNARAHLLIADSLVNSALPEELRFSGADIRHLIVPKLGIDQARRLKEESMRIPVARELLTFVIVTGAIELEAQNALLKLFEEPPERTEFFLILPHESRLIPTLRSRFTELTRAPIKENAVTDNFLQMSYKERLEFIATENKRDPEALRALVTSLGQHVFDGVPSAKRALLLASRYVYNRGAGQKMLLEELALSLPTK</sequence>
<dbReference type="STRING" id="1798475.A2837_01975"/>
<dbReference type="EMBL" id="MFKO01000002">
    <property type="protein sequence ID" value="OGG41955.1"/>
    <property type="molecule type" value="Genomic_DNA"/>
</dbReference>
<organism evidence="1 2">
    <name type="scientific">Candidatus Kaiserbacteria bacterium RIFCSPHIGHO2_01_FULL_46_22</name>
    <dbReference type="NCBI Taxonomy" id="1798475"/>
    <lineage>
        <taxon>Bacteria</taxon>
        <taxon>Candidatus Kaiseribacteriota</taxon>
    </lineage>
</organism>
<dbReference type="InterPro" id="IPR027417">
    <property type="entry name" value="P-loop_NTPase"/>
</dbReference>
<accession>A0A1F6BYC3</accession>
<dbReference type="Gene3D" id="3.40.50.300">
    <property type="entry name" value="P-loop containing nucleotide triphosphate hydrolases"/>
    <property type="match status" value="1"/>
</dbReference>
<dbReference type="Pfam" id="PF13177">
    <property type="entry name" value="DNA_pol3_delta2"/>
    <property type="match status" value="1"/>
</dbReference>
<dbReference type="Proteomes" id="UP000176322">
    <property type="component" value="Unassembled WGS sequence"/>
</dbReference>
<evidence type="ECO:0000313" key="2">
    <source>
        <dbReference type="Proteomes" id="UP000176322"/>
    </source>
</evidence>
<proteinExistence type="predicted"/>
<protein>
    <recommendedName>
        <fullName evidence="3">DNA polymerase III subunit delta</fullName>
    </recommendedName>
</protein>
<gene>
    <name evidence="1" type="ORF">A2837_01975</name>
</gene>
<evidence type="ECO:0000313" key="1">
    <source>
        <dbReference type="EMBL" id="OGG41955.1"/>
    </source>
</evidence>
<name>A0A1F6BYC3_9BACT</name>
<evidence type="ECO:0008006" key="3">
    <source>
        <dbReference type="Google" id="ProtNLM"/>
    </source>
</evidence>
<dbReference type="SUPFAM" id="SSF52540">
    <property type="entry name" value="P-loop containing nucleoside triphosphate hydrolases"/>
    <property type="match status" value="1"/>
</dbReference>